<organism evidence="3 4">
    <name type="scientific">Plectus sambesii</name>
    <dbReference type="NCBI Taxonomy" id="2011161"/>
    <lineage>
        <taxon>Eukaryota</taxon>
        <taxon>Metazoa</taxon>
        <taxon>Ecdysozoa</taxon>
        <taxon>Nematoda</taxon>
        <taxon>Chromadorea</taxon>
        <taxon>Plectida</taxon>
        <taxon>Plectina</taxon>
        <taxon>Plectoidea</taxon>
        <taxon>Plectidae</taxon>
        <taxon>Plectus</taxon>
    </lineage>
</organism>
<keyword evidence="2" id="KW-1133">Transmembrane helix</keyword>
<reference evidence="4" key="1">
    <citation type="submission" date="2022-11" db="UniProtKB">
        <authorList>
            <consortium name="WormBaseParasite"/>
        </authorList>
    </citation>
    <scope>IDENTIFICATION</scope>
</reference>
<dbReference type="Proteomes" id="UP000887566">
    <property type="component" value="Unplaced"/>
</dbReference>
<dbReference type="AlphaFoldDB" id="A0A914WAV7"/>
<evidence type="ECO:0000256" key="1">
    <source>
        <dbReference type="SAM" id="MobiDB-lite"/>
    </source>
</evidence>
<feature type="compositionally biased region" description="Basic and acidic residues" evidence="1">
    <location>
        <begin position="1"/>
        <end position="14"/>
    </location>
</feature>
<accession>A0A914WAV7</accession>
<keyword evidence="2" id="KW-0812">Transmembrane</keyword>
<proteinExistence type="predicted"/>
<sequence>MPRNLARAERREPMRFGPGANDMSPEEHERMINHIRRYSPLWFFTRGDPGKPSAPRGWGRTGAIAVAIIAVYVVLIILLWKALTVNVNPKGAR</sequence>
<feature type="transmembrane region" description="Helical" evidence="2">
    <location>
        <begin position="61"/>
        <end position="83"/>
    </location>
</feature>
<name>A0A914WAV7_9BILA</name>
<dbReference type="WBParaSite" id="PSAMB.scaffold371size54286.g5264.t1">
    <property type="protein sequence ID" value="PSAMB.scaffold371size54286.g5264.t1"/>
    <property type="gene ID" value="PSAMB.scaffold371size54286.g5264"/>
</dbReference>
<keyword evidence="3" id="KW-1185">Reference proteome</keyword>
<protein>
    <submittedName>
        <fullName evidence="4">Uncharacterized protein</fullName>
    </submittedName>
</protein>
<keyword evidence="2" id="KW-0472">Membrane</keyword>
<feature type="region of interest" description="Disordered" evidence="1">
    <location>
        <begin position="1"/>
        <end position="26"/>
    </location>
</feature>
<evidence type="ECO:0000256" key="2">
    <source>
        <dbReference type="SAM" id="Phobius"/>
    </source>
</evidence>
<evidence type="ECO:0000313" key="4">
    <source>
        <dbReference type="WBParaSite" id="PSAMB.scaffold371size54286.g5264.t1"/>
    </source>
</evidence>
<evidence type="ECO:0000313" key="3">
    <source>
        <dbReference type="Proteomes" id="UP000887566"/>
    </source>
</evidence>